<dbReference type="RefSeq" id="WP_136449298.1">
    <property type="nucleotide sequence ID" value="NZ_SSXH01000675.1"/>
</dbReference>
<reference evidence="1 2" key="1">
    <citation type="submission" date="2019-04" db="EMBL/GenBank/DDBJ databases">
        <title>Draft genome sequences for three unisolated Alnus-infective Frankia Sp+ strains, AgTrS, AiOr and AvVan, the first sequenced Frankia strains able to sporulate in-planta.</title>
        <authorList>
            <person name="Bethencourt L."/>
            <person name="Vautrin F."/>
            <person name="Taib N."/>
            <person name="Dubost A."/>
            <person name="Castro-Garcia L."/>
            <person name="Imbaud O."/>
            <person name="Abrouk D."/>
            <person name="Fournier P."/>
            <person name="Briolay J."/>
            <person name="Nguyen A."/>
            <person name="Normand P."/>
            <person name="Fernandez M.P."/>
            <person name="Brochier-Armanet C."/>
            <person name="Herrera-Belaroussi A."/>
        </authorList>
    </citation>
    <scope>NUCLEOTIDE SEQUENCE [LARGE SCALE GENOMIC DNA]</scope>
    <source>
        <strain evidence="1 2">AvVan</strain>
    </source>
</reference>
<evidence type="ECO:0000313" key="1">
    <source>
        <dbReference type="EMBL" id="THJ47406.1"/>
    </source>
</evidence>
<comment type="caution">
    <text evidence="1">The sequence shown here is derived from an EMBL/GenBank/DDBJ whole genome shotgun (WGS) entry which is preliminary data.</text>
</comment>
<organism evidence="1 2">
    <name type="scientific">Candidatus Frankia alpina</name>
    <dbReference type="NCBI Taxonomy" id="2699483"/>
    <lineage>
        <taxon>Bacteria</taxon>
        <taxon>Bacillati</taxon>
        <taxon>Actinomycetota</taxon>
        <taxon>Actinomycetes</taxon>
        <taxon>Frankiales</taxon>
        <taxon>Frankiaceae</taxon>
        <taxon>Frankia</taxon>
    </lineage>
</organism>
<gene>
    <name evidence="1" type="ORF">E7Y31_19530</name>
</gene>
<accession>A0A4S5CVL9</accession>
<protein>
    <submittedName>
        <fullName evidence="1">Uncharacterized protein</fullName>
    </submittedName>
</protein>
<evidence type="ECO:0000313" key="2">
    <source>
        <dbReference type="Proteomes" id="UP000305282"/>
    </source>
</evidence>
<dbReference type="Proteomes" id="UP000305282">
    <property type="component" value="Unassembled WGS sequence"/>
</dbReference>
<dbReference type="OrthoDB" id="9776021at2"/>
<proteinExistence type="predicted"/>
<dbReference type="AlphaFoldDB" id="A0A4S5CVL9"/>
<dbReference type="EMBL" id="SSXH01000675">
    <property type="protein sequence ID" value="THJ47406.1"/>
    <property type="molecule type" value="Genomic_DNA"/>
</dbReference>
<name>A0A4S5CVL9_9ACTN</name>
<sequence>MDVRSTNAGQREALIERARVAAREPRTEVQVRAEVDRMLLTAGRVAQNVSALNLFAGEGDVAVREGRTASGPANYLLYVDQALDTRWSPTLIRRTPAG</sequence>
<keyword evidence="2" id="KW-1185">Reference proteome</keyword>